<dbReference type="RefSeq" id="WP_134356169.1">
    <property type="nucleotide sequence ID" value="NZ_CP038033.1"/>
</dbReference>
<evidence type="ECO:0000259" key="1">
    <source>
        <dbReference type="Pfam" id="PF03235"/>
    </source>
</evidence>
<dbReference type="InterPro" id="IPR004919">
    <property type="entry name" value="GmrSD_N"/>
</dbReference>
<dbReference type="Pfam" id="PF03235">
    <property type="entry name" value="GmrSD_N"/>
    <property type="match status" value="1"/>
</dbReference>
<keyword evidence="4" id="KW-1185">Reference proteome</keyword>
<dbReference type="KEGG" id="nwr:E3U44_00540"/>
<dbReference type="AlphaFoldDB" id="A0A4P7BXI3"/>
<dbReference type="Pfam" id="PF07510">
    <property type="entry name" value="GmrSD_C"/>
    <property type="match status" value="1"/>
</dbReference>
<name>A0A4P7BXI3_9GAMM</name>
<dbReference type="Proteomes" id="UP000294325">
    <property type="component" value="Chromosome"/>
</dbReference>
<organism evidence="3 4">
    <name type="scientific">Nitrosococcus wardiae</name>
    <dbReference type="NCBI Taxonomy" id="1814290"/>
    <lineage>
        <taxon>Bacteria</taxon>
        <taxon>Pseudomonadati</taxon>
        <taxon>Pseudomonadota</taxon>
        <taxon>Gammaproteobacteria</taxon>
        <taxon>Chromatiales</taxon>
        <taxon>Chromatiaceae</taxon>
        <taxon>Nitrosococcus</taxon>
    </lineage>
</organism>
<dbReference type="OrthoDB" id="9798761at2"/>
<dbReference type="PANTHER" id="PTHR35149:SF2">
    <property type="entry name" value="DUF262 DOMAIN-CONTAINING PROTEIN"/>
    <property type="match status" value="1"/>
</dbReference>
<proteinExistence type="predicted"/>
<feature type="domain" description="GmrSD restriction endonucleases C-terminal" evidence="2">
    <location>
        <begin position="516"/>
        <end position="640"/>
    </location>
</feature>
<accession>A0A4P7BXI3</accession>
<protein>
    <submittedName>
        <fullName evidence="3">DUF262 domain-containing protein</fullName>
    </submittedName>
</protein>
<evidence type="ECO:0000313" key="4">
    <source>
        <dbReference type="Proteomes" id="UP000294325"/>
    </source>
</evidence>
<dbReference type="PANTHER" id="PTHR35149">
    <property type="entry name" value="SLL5132 PROTEIN"/>
    <property type="match status" value="1"/>
</dbReference>
<dbReference type="InterPro" id="IPR011089">
    <property type="entry name" value="GmrSD_C"/>
</dbReference>
<feature type="domain" description="GmrSD restriction endonucleases N-terminal" evidence="1">
    <location>
        <begin position="18"/>
        <end position="217"/>
    </location>
</feature>
<reference evidence="3 4" key="1">
    <citation type="submission" date="2019-03" db="EMBL/GenBank/DDBJ databases">
        <title>The genome sequence of Nitrosococcus wardiae strain D1FHST reveals the archetypal metabolic capacity of ammonia-oxidizing Gammaproteobacteria.</title>
        <authorList>
            <person name="Wang L."/>
            <person name="Lim C.K."/>
            <person name="Hanson T.E."/>
            <person name="Dang H."/>
            <person name="Klotz M.G."/>
        </authorList>
    </citation>
    <scope>NUCLEOTIDE SEQUENCE [LARGE SCALE GENOMIC DNA]</scope>
    <source>
        <strain evidence="3 4">D1FHS</strain>
    </source>
</reference>
<sequence length="652" mass="75791">MHDRVLSQVQTPADIRKGNIAFVIPSYQRPYVWPDEDVLKLFDDIAQAQKTGEPNYYIGTVLTARLQEGSYELIDGQQRMTTLMLMAIAFRSRKKEIPLTQLAIHDKKPRLTFSIRHQVQTLLGHWAKLEDYPSPGNEAVEHNPYLTRLHGALKALQQRLDQLDSRQHGEKIADYIDNKVQWVNNIMPGGMDLNRLFATMNTRGIQLEQSDILKSLLLKQVKTDKPRYEAIWQACEHMENYFERNVRQLFKGTDWANIQPDDLKQYDPGRFQLPAEYSPEGDDNRGVLSISKLAEQIHEPSGQNSGGNGNDKPELDEETVYCRSIIGFPLLLMHAYRIYRNFSGKPDIEVRLHSDRLIESFKELKQAGEEEVKAFIECLWQVRYQFDRWVMKWIERDDEEKEQLHLTEVYPSNDGKGYLNRRQKEQPSALVQLQSVRYFTGERSAQYWLTPFLGRLLNDVPTTESEVLDTLESIDNPLSRTLADTTQKEASFMLLAGELPELQSINGICKCLRKPKGTGYEHYWFQKLEYLLWKHADKSADEKMRKYHIASRNSIEHVHPQNEKYGKQMERNYLDGFGNLVLLNPGQNSSYSNKPVNVKKADFESKGVYDSLKLKRIFELKGDDEWLSELIKRHEDEMIELLSSHYRSIGEG</sequence>
<evidence type="ECO:0000313" key="3">
    <source>
        <dbReference type="EMBL" id="QBQ53152.1"/>
    </source>
</evidence>
<gene>
    <name evidence="3" type="ORF">E3U44_00540</name>
</gene>
<dbReference type="EMBL" id="CP038033">
    <property type="protein sequence ID" value="QBQ53152.1"/>
    <property type="molecule type" value="Genomic_DNA"/>
</dbReference>
<evidence type="ECO:0000259" key="2">
    <source>
        <dbReference type="Pfam" id="PF07510"/>
    </source>
</evidence>